<dbReference type="SUPFAM" id="SSF53383">
    <property type="entry name" value="PLP-dependent transferases"/>
    <property type="match status" value="1"/>
</dbReference>
<evidence type="ECO:0000256" key="4">
    <source>
        <dbReference type="ARBA" id="ARBA00022898"/>
    </source>
</evidence>
<dbReference type="Pfam" id="PF00282">
    <property type="entry name" value="Pyridoxal_deC"/>
    <property type="match status" value="1"/>
</dbReference>
<dbReference type="InterPro" id="IPR015421">
    <property type="entry name" value="PyrdxlP-dep_Trfase_major"/>
</dbReference>
<evidence type="ECO:0000256" key="2">
    <source>
        <dbReference type="ARBA" id="ARBA00009533"/>
    </source>
</evidence>
<dbReference type="GO" id="GO:0030170">
    <property type="term" value="F:pyridoxal phosphate binding"/>
    <property type="evidence" value="ECO:0007669"/>
    <property type="project" value="InterPro"/>
</dbReference>
<proteinExistence type="inferred from homology"/>
<keyword evidence="4" id="KW-0663">Pyridoxal phosphate</keyword>
<reference evidence="6" key="1">
    <citation type="submission" date="2016-10" db="EMBL/GenBank/DDBJ databases">
        <authorList>
            <person name="de Groot N.N."/>
        </authorList>
    </citation>
    <scope>NUCLEOTIDE SEQUENCE</scope>
</reference>
<evidence type="ECO:0000313" key="6">
    <source>
        <dbReference type="EMBL" id="SFV54250.1"/>
    </source>
</evidence>
<evidence type="ECO:0000256" key="3">
    <source>
        <dbReference type="ARBA" id="ARBA00022793"/>
    </source>
</evidence>
<dbReference type="GO" id="GO:0004351">
    <property type="term" value="F:glutamate decarboxylase activity"/>
    <property type="evidence" value="ECO:0007669"/>
    <property type="project" value="UniProtKB-EC"/>
</dbReference>
<protein>
    <submittedName>
        <fullName evidence="6">Glutamate decarboxylase, eukaryotic type</fullName>
        <ecNumber evidence="6">4.1.1.15</ecNumber>
    </submittedName>
</protein>
<comment type="cofactor">
    <cofactor evidence="1">
        <name>pyridoxal 5'-phosphate</name>
        <dbReference type="ChEBI" id="CHEBI:597326"/>
    </cofactor>
</comment>
<dbReference type="AlphaFoldDB" id="A0A1W1BL04"/>
<dbReference type="EMBL" id="FPHJ01000013">
    <property type="protein sequence ID" value="SFV54250.1"/>
    <property type="molecule type" value="Genomic_DNA"/>
</dbReference>
<dbReference type="InterPro" id="IPR015424">
    <property type="entry name" value="PyrdxlP-dep_Trfase"/>
</dbReference>
<gene>
    <name evidence="6" type="ORF">MNB_SUP05-5-239</name>
</gene>
<dbReference type="Gene3D" id="3.40.640.10">
    <property type="entry name" value="Type I PLP-dependent aspartate aminotransferase-like (Major domain)"/>
    <property type="match status" value="1"/>
</dbReference>
<name>A0A1W1BL04_9ZZZZ</name>
<evidence type="ECO:0000256" key="5">
    <source>
        <dbReference type="ARBA" id="ARBA00023239"/>
    </source>
</evidence>
<organism evidence="6">
    <name type="scientific">hydrothermal vent metagenome</name>
    <dbReference type="NCBI Taxonomy" id="652676"/>
    <lineage>
        <taxon>unclassified sequences</taxon>
        <taxon>metagenomes</taxon>
        <taxon>ecological metagenomes</taxon>
    </lineage>
</organism>
<keyword evidence="3" id="KW-0210">Decarboxylase</keyword>
<comment type="similarity">
    <text evidence="2">Belongs to the group II decarboxylase family.</text>
</comment>
<dbReference type="EC" id="4.1.1.15" evidence="6"/>
<dbReference type="GO" id="GO:0005737">
    <property type="term" value="C:cytoplasm"/>
    <property type="evidence" value="ECO:0007669"/>
    <property type="project" value="TreeGrafter"/>
</dbReference>
<dbReference type="PANTHER" id="PTHR45677">
    <property type="entry name" value="GLUTAMATE DECARBOXYLASE-RELATED"/>
    <property type="match status" value="1"/>
</dbReference>
<sequence>MQISDALKKISNLLEDYEQSQSLINNPPAKIPFLDTIGKQDWNATLDTIEYYLEHSVKTYKPNFANRMWSGANAPSVLGELITAITNTSACTTESAPVSTQFEKYLLDEMLNIVGFQNGEGQMTTGSSNANMIAMMVARNKFTNQCKNKGLFNAQKLVAFVNEDAHYSFDKAVNVLGIGVDNLIKVKTNTVGEMDISILEEKIIEQKALGNIPFFVAATLGTTVRGAYDSITQCLKLRDKYNFFLHGDGAWGGAVIMSEKLKEFFLLDVEKLDSFTMDFHKMLNTTLVCNFLLLNNQKGLLTETCSLGDVSYIFREDSDLGVKSLQCGRKVDSLKWFLDWQYYGKQGFAKRVEGYYDLITYAQTLVKKYDELEIISEQYSFNLCFRFIGTNEFNQQIRNKLFADNQALLSLAYIRDKLVFRLLVANINVNKKTLNELFKILITTGEKLCL</sequence>
<dbReference type="GO" id="GO:0019752">
    <property type="term" value="P:carboxylic acid metabolic process"/>
    <property type="evidence" value="ECO:0007669"/>
    <property type="project" value="InterPro"/>
</dbReference>
<keyword evidence="5 6" id="KW-0456">Lyase</keyword>
<dbReference type="Gene3D" id="3.90.1150.170">
    <property type="match status" value="1"/>
</dbReference>
<accession>A0A1W1BL04</accession>
<dbReference type="PANTHER" id="PTHR45677:SF8">
    <property type="entry name" value="CYSTEINE SULFINIC ACID DECARBOXYLASE"/>
    <property type="match status" value="1"/>
</dbReference>
<evidence type="ECO:0000256" key="1">
    <source>
        <dbReference type="ARBA" id="ARBA00001933"/>
    </source>
</evidence>
<dbReference type="InterPro" id="IPR002129">
    <property type="entry name" value="PyrdxlP-dep_de-COase"/>
</dbReference>